<keyword evidence="1" id="KW-0067">ATP-binding</keyword>
<dbReference type="EMBL" id="CP042382">
    <property type="protein sequence ID" value="QEA37952.1"/>
    <property type="molecule type" value="Genomic_DNA"/>
</dbReference>
<dbReference type="OrthoDB" id="7107761at2"/>
<keyword evidence="2" id="KW-1185">Reference proteome</keyword>
<organism evidence="1 2">
    <name type="scientific">Pistricoccus aurantiacus</name>
    <dbReference type="NCBI Taxonomy" id="1883414"/>
    <lineage>
        <taxon>Bacteria</taxon>
        <taxon>Pseudomonadati</taxon>
        <taxon>Pseudomonadota</taxon>
        <taxon>Gammaproteobacteria</taxon>
        <taxon>Oceanospirillales</taxon>
        <taxon>Halomonadaceae</taxon>
        <taxon>Pistricoccus</taxon>
    </lineage>
</organism>
<dbReference type="SUPFAM" id="SSF52540">
    <property type="entry name" value="P-loop containing nucleoside triphosphate hydrolases"/>
    <property type="match status" value="1"/>
</dbReference>
<dbReference type="KEGG" id="paur:FGL86_01960"/>
<dbReference type="RefSeq" id="WP_147183024.1">
    <property type="nucleotide sequence ID" value="NZ_CP042382.1"/>
</dbReference>
<keyword evidence="1" id="KW-0547">Nucleotide-binding</keyword>
<protein>
    <submittedName>
        <fullName evidence="1">ATP-binding protein</fullName>
    </submittedName>
</protein>
<sequence length="462" mass="53141">MPVSLPARYEDLDEAFRGRLIPNRDLISQIDRAYRSMTISGGIRFLPIYGESGVGKSCATRELGTHMPDVCAFVLSRDEIEGSPALLQRVRKERQHTDKRLLVAIVDQYEENVEGKERIPTQFVEHLSLLDRAELAGELIVFIWLTTSSEFQQQLVRATTRNRRLLANENFEVLGPAKEEWPQIVEETFSFHNSETPLADFGVIEDDIRQIARGADTLGRTILSVGDSLAEHIEPLQNLSEYQVILLWPVADSTRSQRVAQFTRARAGYRLNWDAWHTELNDDDRRTLPLREFNRARLYFDFRLIPIRAADLHKLCLDLGNDDRQLAAANLERFRNTHFFHLVSGNWNSYDYAPMRERESQRADDAKAWYETVTTSPTLIGKRLAKILRALNLDAEHEVPIRTEYGSVRADVFVEPTQAGEKRRIIELKVFASENTMPSSIKDQVKITLRRHAQLAGFLQRQ</sequence>
<dbReference type="GO" id="GO:0005524">
    <property type="term" value="F:ATP binding"/>
    <property type="evidence" value="ECO:0007669"/>
    <property type="project" value="UniProtKB-KW"/>
</dbReference>
<dbReference type="Proteomes" id="UP000321272">
    <property type="component" value="Chromosome"/>
</dbReference>
<dbReference type="InterPro" id="IPR027417">
    <property type="entry name" value="P-loop_NTPase"/>
</dbReference>
<gene>
    <name evidence="1" type="ORF">FGL86_01960</name>
</gene>
<name>A0A5B8SLG3_9GAMM</name>
<reference evidence="1 2" key="1">
    <citation type="submission" date="2019-06" db="EMBL/GenBank/DDBJ databases">
        <title>Genome analyses of bacteria isolated from kimchi.</title>
        <authorList>
            <person name="Lee S."/>
            <person name="Ahn S."/>
            <person name="Roh S."/>
        </authorList>
    </citation>
    <scope>NUCLEOTIDE SEQUENCE [LARGE SCALE GENOMIC DNA]</scope>
    <source>
        <strain evidence="1 2">CBA4606</strain>
    </source>
</reference>
<evidence type="ECO:0000313" key="2">
    <source>
        <dbReference type="Proteomes" id="UP000321272"/>
    </source>
</evidence>
<accession>A0A5B8SLG3</accession>
<evidence type="ECO:0000313" key="1">
    <source>
        <dbReference type="EMBL" id="QEA37952.1"/>
    </source>
</evidence>
<dbReference type="AlphaFoldDB" id="A0A5B8SLG3"/>
<proteinExistence type="predicted"/>